<dbReference type="Gene3D" id="1.10.760.10">
    <property type="entry name" value="Cytochrome c-like domain"/>
    <property type="match status" value="3"/>
</dbReference>
<evidence type="ECO:0000256" key="5">
    <source>
        <dbReference type="ARBA" id="ARBA00022723"/>
    </source>
</evidence>
<dbReference type="PANTHER" id="PTHR35008">
    <property type="entry name" value="BLL4482 PROTEIN-RELATED"/>
    <property type="match status" value="1"/>
</dbReference>
<dbReference type="SUPFAM" id="SSF46626">
    <property type="entry name" value="Cytochrome c"/>
    <property type="match status" value="3"/>
</dbReference>
<keyword evidence="10" id="KW-0732">Signal</keyword>
<evidence type="ECO:0000256" key="6">
    <source>
        <dbReference type="ARBA" id="ARBA00022982"/>
    </source>
</evidence>
<evidence type="ECO:0000256" key="8">
    <source>
        <dbReference type="PROSITE-ProRule" id="PRU00433"/>
    </source>
</evidence>
<dbReference type="Proteomes" id="UP001431634">
    <property type="component" value="Unassembled WGS sequence"/>
</dbReference>
<evidence type="ECO:0000256" key="3">
    <source>
        <dbReference type="ARBA" id="ARBA00022617"/>
    </source>
</evidence>
<feature type="signal peptide" evidence="10">
    <location>
        <begin position="1"/>
        <end position="23"/>
    </location>
</feature>
<evidence type="ECO:0000256" key="4">
    <source>
        <dbReference type="ARBA" id="ARBA00022660"/>
    </source>
</evidence>
<keyword evidence="3 8" id="KW-0349">Heme</keyword>
<evidence type="ECO:0000313" key="13">
    <source>
        <dbReference type="Proteomes" id="UP001431634"/>
    </source>
</evidence>
<feature type="domain" description="Cytochrome c" evidence="11">
    <location>
        <begin position="254"/>
        <end position="363"/>
    </location>
</feature>
<keyword evidence="6" id="KW-0249">Electron transport</keyword>
<sequence length="492" mass="54286">MKKTLVKIGIVGTILFPLQQVYAATGQIDQKPSDQKPSDQKPSDQKPSDQKPSDQKPSDQKPSDQKPSDQKPSDQKPSDQKPSDQKPSDQKPSDQKPSDQKPSDQKQTQIQKGAYLFHISGCETCHTAQGGQRLAGGKPFYIKNQGTVYSSNITPDIKTGIAKYTDDEFVSALQQGVGHKGRHLYPVMPYPAYTLMSRDQILAIKSYLDQQPAVNNKVPNKDMAFPYNIRGAIRFWNWKNNPNHRFQPDPNKTKQWNRGKFLVEGPGHCFYCHSPLDWSNGRSKGSDYSGNKVQGWVAYNISSDGDTGIGSWSDKDLQQYLSKGYAPGHGAAVGPMANIINASLSHLDQQDIHAIVIYLRSLSAKERGEGAAAVSPDELENVEPSRSHGSHLFAALCASCHLQNGLGRHGEYESLWGARTATVTKGTNLIRVILEGSSLKDSKLGNISMPGFKDGYSDQDIADIANYVIAHFGNRNGHVTAEQVKKERQRLK</sequence>
<dbReference type="PRINTS" id="PR00605">
    <property type="entry name" value="CYTCHROMECIC"/>
</dbReference>
<accession>A0ABT6Q009</accession>
<comment type="caution">
    <text evidence="12">The sequence shown here is derived from an EMBL/GenBank/DDBJ whole genome shotgun (WGS) entry which is preliminary data.</text>
</comment>
<keyword evidence="7 8" id="KW-0408">Iron</keyword>
<dbReference type="RefSeq" id="WP_281447593.1">
    <property type="nucleotide sequence ID" value="NZ_JASBAO010000001.1"/>
</dbReference>
<keyword evidence="4" id="KW-0679">Respiratory chain</keyword>
<keyword evidence="13" id="KW-1185">Reference proteome</keyword>
<evidence type="ECO:0000256" key="9">
    <source>
        <dbReference type="SAM" id="MobiDB-lite"/>
    </source>
</evidence>
<feature type="domain" description="Cytochrome c" evidence="11">
    <location>
        <begin position="384"/>
        <end position="472"/>
    </location>
</feature>
<evidence type="ECO:0000259" key="11">
    <source>
        <dbReference type="PROSITE" id="PS51007"/>
    </source>
</evidence>
<keyword evidence="2" id="KW-0813">Transport</keyword>
<dbReference type="InterPro" id="IPR051459">
    <property type="entry name" value="Cytochrome_c-type_DH"/>
</dbReference>
<proteinExistence type="predicted"/>
<dbReference type="Pfam" id="PF13442">
    <property type="entry name" value="Cytochrome_CBB3"/>
    <property type="match status" value="1"/>
</dbReference>
<evidence type="ECO:0000313" key="12">
    <source>
        <dbReference type="EMBL" id="MDI2090454.1"/>
    </source>
</evidence>
<dbReference type="EMBL" id="JASBAO010000001">
    <property type="protein sequence ID" value="MDI2090454.1"/>
    <property type="molecule type" value="Genomic_DNA"/>
</dbReference>
<protein>
    <submittedName>
        <fullName evidence="12">C-type cytochrome</fullName>
    </submittedName>
</protein>
<dbReference type="InterPro" id="IPR008168">
    <property type="entry name" value="Cyt_C_IC"/>
</dbReference>
<evidence type="ECO:0000256" key="7">
    <source>
        <dbReference type="ARBA" id="ARBA00023004"/>
    </source>
</evidence>
<dbReference type="PROSITE" id="PS51007">
    <property type="entry name" value="CYTC"/>
    <property type="match status" value="3"/>
</dbReference>
<name>A0ABT6Q009_9PROT</name>
<dbReference type="InterPro" id="IPR036909">
    <property type="entry name" value="Cyt_c-like_dom_sf"/>
</dbReference>
<feature type="domain" description="Cytochrome c" evidence="11">
    <location>
        <begin position="108"/>
        <end position="212"/>
    </location>
</feature>
<dbReference type="PANTHER" id="PTHR35008:SF8">
    <property type="entry name" value="ALCOHOL DEHYDROGENASE CYTOCHROME C SUBUNIT"/>
    <property type="match status" value="1"/>
</dbReference>
<evidence type="ECO:0000256" key="10">
    <source>
        <dbReference type="SAM" id="SignalP"/>
    </source>
</evidence>
<dbReference type="InterPro" id="IPR009056">
    <property type="entry name" value="Cyt_c-like_dom"/>
</dbReference>
<evidence type="ECO:0000256" key="1">
    <source>
        <dbReference type="ARBA" id="ARBA00001926"/>
    </source>
</evidence>
<reference evidence="12" key="1">
    <citation type="submission" date="2023-05" db="EMBL/GenBank/DDBJ databases">
        <title>Whole genome sequence of Commensalibacter sp.</title>
        <authorList>
            <person name="Charoenyingcharoen P."/>
            <person name="Yukphan P."/>
        </authorList>
    </citation>
    <scope>NUCLEOTIDE SEQUENCE</scope>
    <source>
        <strain evidence="12">TBRC 16381</strain>
    </source>
</reference>
<gene>
    <name evidence="12" type="ORF">QJV27_03505</name>
</gene>
<evidence type="ECO:0000256" key="2">
    <source>
        <dbReference type="ARBA" id="ARBA00022448"/>
    </source>
</evidence>
<organism evidence="12 13">
    <name type="scientific">Commensalibacter oyaizuii</name>
    <dbReference type="NCBI Taxonomy" id="3043873"/>
    <lineage>
        <taxon>Bacteria</taxon>
        <taxon>Pseudomonadati</taxon>
        <taxon>Pseudomonadota</taxon>
        <taxon>Alphaproteobacteria</taxon>
        <taxon>Acetobacterales</taxon>
        <taxon>Acetobacteraceae</taxon>
    </lineage>
</organism>
<keyword evidence="5 8" id="KW-0479">Metal-binding</keyword>
<feature type="compositionally biased region" description="Basic and acidic residues" evidence="9">
    <location>
        <begin position="31"/>
        <end position="104"/>
    </location>
</feature>
<feature type="region of interest" description="Disordered" evidence="9">
    <location>
        <begin position="26"/>
        <end position="109"/>
    </location>
</feature>
<comment type="cofactor">
    <cofactor evidence="1">
        <name>heme c</name>
        <dbReference type="ChEBI" id="CHEBI:61717"/>
    </cofactor>
</comment>
<feature type="chain" id="PRO_5045526738" evidence="10">
    <location>
        <begin position="24"/>
        <end position="492"/>
    </location>
</feature>